<dbReference type="Proteomes" id="UP000198894">
    <property type="component" value="Unassembled WGS sequence"/>
</dbReference>
<dbReference type="EMBL" id="FNEE01000002">
    <property type="protein sequence ID" value="SDI57666.1"/>
    <property type="molecule type" value="Genomic_DNA"/>
</dbReference>
<evidence type="ECO:0000259" key="1">
    <source>
        <dbReference type="Pfam" id="PF04073"/>
    </source>
</evidence>
<dbReference type="PANTHER" id="PTHR30411">
    <property type="entry name" value="CYTOPLASMIC PROTEIN"/>
    <property type="match status" value="1"/>
</dbReference>
<dbReference type="InterPro" id="IPR007214">
    <property type="entry name" value="YbaK/aa-tRNA-synth-assoc-dom"/>
</dbReference>
<gene>
    <name evidence="2" type="ORF">SAMN05428953_102314</name>
</gene>
<sequence length="164" mass="17232">MSLQSVKAFFAEYAPDIEVIETPTSSATVALAAEAHGVEPGQIAKTICLRVGDRVMLVVARGDARIDNRKSRDAFGGKPRMLDAEQVAEITGHPIGGVCPFGLASPLPVYCDVSLRAYDQVVPAAGATNAAVKIGVERMAALTGAEWCDICQDELGPGHRALGR</sequence>
<reference evidence="3" key="1">
    <citation type="submission" date="2016-10" db="EMBL/GenBank/DDBJ databases">
        <authorList>
            <person name="Varghese N."/>
            <person name="Submissions S."/>
        </authorList>
    </citation>
    <scope>NUCLEOTIDE SEQUENCE [LARGE SCALE GENOMIC DNA]</scope>
    <source>
        <strain evidence="3">CGMCC 1.11022</strain>
    </source>
</reference>
<protein>
    <submittedName>
        <fullName evidence="2">Cys-tRNA(Pro) deacylase, prolyl-tRNA editing enzyme YbaK/EbsC</fullName>
    </submittedName>
</protein>
<feature type="domain" description="YbaK/aminoacyl-tRNA synthetase-associated" evidence="1">
    <location>
        <begin position="27"/>
        <end position="137"/>
    </location>
</feature>
<dbReference type="Gene3D" id="3.90.960.10">
    <property type="entry name" value="YbaK/aminoacyl-tRNA synthetase-associated domain"/>
    <property type="match status" value="1"/>
</dbReference>
<proteinExistence type="predicted"/>
<dbReference type="GO" id="GO:0002161">
    <property type="term" value="F:aminoacyl-tRNA deacylase activity"/>
    <property type="evidence" value="ECO:0007669"/>
    <property type="project" value="InterPro"/>
</dbReference>
<evidence type="ECO:0000313" key="3">
    <source>
        <dbReference type="Proteomes" id="UP000198894"/>
    </source>
</evidence>
<name>A0A1G8LPT5_9HYPH</name>
<dbReference type="RefSeq" id="WP_091591224.1">
    <property type="nucleotide sequence ID" value="NZ_FNEE01000002.1"/>
</dbReference>
<evidence type="ECO:0000313" key="2">
    <source>
        <dbReference type="EMBL" id="SDI57666.1"/>
    </source>
</evidence>
<dbReference type="PANTHER" id="PTHR30411:SF1">
    <property type="entry name" value="CYTOPLASMIC PROTEIN"/>
    <property type="match status" value="1"/>
</dbReference>
<keyword evidence="3" id="KW-1185">Reference proteome</keyword>
<organism evidence="2 3">
    <name type="scientific">Mesorhizobium muleiense</name>
    <dbReference type="NCBI Taxonomy" id="1004279"/>
    <lineage>
        <taxon>Bacteria</taxon>
        <taxon>Pseudomonadati</taxon>
        <taxon>Pseudomonadota</taxon>
        <taxon>Alphaproteobacteria</taxon>
        <taxon>Hyphomicrobiales</taxon>
        <taxon>Phyllobacteriaceae</taxon>
        <taxon>Mesorhizobium</taxon>
    </lineage>
</organism>
<dbReference type="Pfam" id="PF04073">
    <property type="entry name" value="tRNA_edit"/>
    <property type="match status" value="1"/>
</dbReference>
<dbReference type="CDD" id="cd04333">
    <property type="entry name" value="ProX_deacylase"/>
    <property type="match status" value="1"/>
</dbReference>
<accession>A0A1G8LPT5</accession>
<dbReference type="AlphaFoldDB" id="A0A1G8LPT5"/>
<dbReference type="SUPFAM" id="SSF55826">
    <property type="entry name" value="YbaK/ProRS associated domain"/>
    <property type="match status" value="1"/>
</dbReference>
<dbReference type="InterPro" id="IPR036754">
    <property type="entry name" value="YbaK/aa-tRNA-synt-asso_dom_sf"/>
</dbReference>